<proteinExistence type="predicted"/>
<evidence type="ECO:0000313" key="1">
    <source>
        <dbReference type="EMBL" id="MBU2949625.1"/>
    </source>
</evidence>
<protein>
    <submittedName>
        <fullName evidence="1">NAD-dependent epimerase/dehydratase family protein</fullName>
    </submittedName>
</protein>
<dbReference type="EMBL" id="JAHKPD010000008">
    <property type="protein sequence ID" value="MBU2949625.1"/>
    <property type="molecule type" value="Genomic_DNA"/>
</dbReference>
<sequence length="295" mass="33057">MRILVTGGSGFIGGRLIQILKSIGHDVISLDKRKPNQDIPYIVCDISSKDVLDKDYGEVDFIFHIAAQSGGYFSLANPYDDALWNSVGTMNMVKLAQKLQVKKFVYTSSMAVYGNQENALEDGLPNPISFYGASKLSAEYYTKLVFEHSKIPYTIFRLFATYGAGQDLSNKHQGILSIYLDMALNGDVISITGAKDRVRELVHVNDVLSAIMLSFKNDTDNEIYNVTCNERLTPEIIINEIGKRLNKKLEIKEIDGYVGDQVLITGSNKKLRDIGWKTEYDLEMGINEFINALEK</sequence>
<name>A0ACC5U5Q4_9FLAO</name>
<reference evidence="1" key="1">
    <citation type="submission" date="2021-05" db="EMBL/GenBank/DDBJ databases">
        <title>Draft genomes of bacteria isolated from model marine particles.</title>
        <authorList>
            <person name="Datta M.S."/>
            <person name="Schwartzman J.A."/>
            <person name="Enke T.N."/>
            <person name="Saavedra J."/>
            <person name="Cermak N."/>
            <person name="Cordero O.X."/>
        </authorList>
    </citation>
    <scope>NUCLEOTIDE SEQUENCE</scope>
    <source>
        <strain evidence="1">I2M19</strain>
    </source>
</reference>
<organism evidence="1 2">
    <name type="scientific">Pseudotamlana agarivorans</name>
    <dbReference type="NCBI Taxonomy" id="481183"/>
    <lineage>
        <taxon>Bacteria</taxon>
        <taxon>Pseudomonadati</taxon>
        <taxon>Bacteroidota</taxon>
        <taxon>Flavobacteriia</taxon>
        <taxon>Flavobacteriales</taxon>
        <taxon>Flavobacteriaceae</taxon>
        <taxon>Pseudotamlana</taxon>
    </lineage>
</organism>
<evidence type="ECO:0000313" key="2">
    <source>
        <dbReference type="Proteomes" id="UP001647509"/>
    </source>
</evidence>
<gene>
    <name evidence="1" type="ORF">KO493_02810</name>
</gene>
<accession>A0ACC5U5Q4</accession>
<comment type="caution">
    <text evidence="1">The sequence shown here is derived from an EMBL/GenBank/DDBJ whole genome shotgun (WGS) entry which is preliminary data.</text>
</comment>
<keyword evidence="2" id="KW-1185">Reference proteome</keyword>
<dbReference type="Proteomes" id="UP001647509">
    <property type="component" value="Unassembled WGS sequence"/>
</dbReference>